<evidence type="ECO:0000259" key="4">
    <source>
        <dbReference type="PROSITE" id="PS51782"/>
    </source>
</evidence>
<dbReference type="Gene3D" id="2.40.40.10">
    <property type="entry name" value="RlpA-like domain"/>
    <property type="match status" value="1"/>
</dbReference>
<feature type="compositionally biased region" description="Low complexity" evidence="2">
    <location>
        <begin position="108"/>
        <end position="143"/>
    </location>
</feature>
<feature type="domain" description="LysM" evidence="4">
    <location>
        <begin position="30"/>
        <end position="74"/>
    </location>
</feature>
<name>A0ABW9XU93_9BACL</name>
<dbReference type="SMART" id="SM00257">
    <property type="entry name" value="LysM"/>
    <property type="match status" value="1"/>
</dbReference>
<dbReference type="InterPro" id="IPR036779">
    <property type="entry name" value="LysM_dom_sf"/>
</dbReference>
<feature type="region of interest" description="Disordered" evidence="2">
    <location>
        <begin position="98"/>
        <end position="156"/>
    </location>
</feature>
<accession>A0ABW9XU93</accession>
<dbReference type="InterPro" id="IPR018392">
    <property type="entry name" value="LysM"/>
</dbReference>
<evidence type="ECO:0000313" key="6">
    <source>
        <dbReference type="Proteomes" id="UP000665561"/>
    </source>
</evidence>
<dbReference type="RefSeq" id="WP_161745041.1">
    <property type="nucleotide sequence ID" value="NZ_JAAAMV010000019.1"/>
</dbReference>
<dbReference type="Gene3D" id="3.10.350.10">
    <property type="entry name" value="LysM domain"/>
    <property type="match status" value="1"/>
</dbReference>
<dbReference type="PANTHER" id="PTHR39160">
    <property type="entry name" value="CELL WALL-BINDING PROTEIN YOCH"/>
    <property type="match status" value="1"/>
</dbReference>
<reference evidence="5 6" key="1">
    <citation type="submission" date="2020-01" db="EMBL/GenBank/DDBJ databases">
        <title>Paenibacillus soybeanensis sp. nov. isolated from the nodules of soybean (Glycine max(L.) Merr).</title>
        <authorList>
            <person name="Wang H."/>
        </authorList>
    </citation>
    <scope>NUCLEOTIDE SEQUENCE [LARGE SCALE GENOMIC DNA]</scope>
    <source>
        <strain evidence="5 6">T1</strain>
    </source>
</reference>
<protein>
    <submittedName>
        <fullName evidence="5">LysM peptidoglycan-binding domain-containing protein</fullName>
    </submittedName>
</protein>
<dbReference type="InterPro" id="IPR051933">
    <property type="entry name" value="Resuscitation_pf_RpfB"/>
</dbReference>
<evidence type="ECO:0000256" key="1">
    <source>
        <dbReference type="ARBA" id="ARBA00022729"/>
    </source>
</evidence>
<dbReference type="CDD" id="cd14667">
    <property type="entry name" value="3D_containing_proteins"/>
    <property type="match status" value="1"/>
</dbReference>
<dbReference type="Pfam" id="PF01476">
    <property type="entry name" value="LysM"/>
    <property type="match status" value="1"/>
</dbReference>
<keyword evidence="1 3" id="KW-0732">Signal</keyword>
<dbReference type="EMBL" id="JAAAMV010000019">
    <property type="protein sequence ID" value="NBD26243.1"/>
    <property type="molecule type" value="Genomic_DNA"/>
</dbReference>
<evidence type="ECO:0000256" key="3">
    <source>
        <dbReference type="SAM" id="SignalP"/>
    </source>
</evidence>
<dbReference type="InterPro" id="IPR010611">
    <property type="entry name" value="3D_dom"/>
</dbReference>
<dbReference type="PANTHER" id="PTHR39160:SF4">
    <property type="entry name" value="RESUSCITATION-PROMOTING FACTOR RPFB"/>
    <property type="match status" value="1"/>
</dbReference>
<dbReference type="InterPro" id="IPR059180">
    <property type="entry name" value="3D_YorM"/>
</dbReference>
<organism evidence="5 6">
    <name type="scientific">Paenibacillus glycinis</name>
    <dbReference type="NCBI Taxonomy" id="2697035"/>
    <lineage>
        <taxon>Bacteria</taxon>
        <taxon>Bacillati</taxon>
        <taxon>Bacillota</taxon>
        <taxon>Bacilli</taxon>
        <taxon>Bacillales</taxon>
        <taxon>Paenibacillaceae</taxon>
        <taxon>Paenibacillus</taxon>
    </lineage>
</organism>
<dbReference type="SUPFAM" id="SSF50685">
    <property type="entry name" value="Barwin-like endoglucanases"/>
    <property type="match status" value="1"/>
</dbReference>
<comment type="caution">
    <text evidence="5">The sequence shown here is derived from an EMBL/GenBank/DDBJ whole genome shotgun (WGS) entry which is preliminary data.</text>
</comment>
<feature type="chain" id="PRO_5047150243" evidence="3">
    <location>
        <begin position="26"/>
        <end position="272"/>
    </location>
</feature>
<dbReference type="SUPFAM" id="SSF54106">
    <property type="entry name" value="LysM domain"/>
    <property type="match status" value="1"/>
</dbReference>
<keyword evidence="6" id="KW-1185">Reference proteome</keyword>
<dbReference type="CDD" id="cd00118">
    <property type="entry name" value="LysM"/>
    <property type="match status" value="1"/>
</dbReference>
<dbReference type="Proteomes" id="UP000665561">
    <property type="component" value="Unassembled WGS sequence"/>
</dbReference>
<dbReference type="PROSITE" id="PS51782">
    <property type="entry name" value="LYSM"/>
    <property type="match status" value="1"/>
</dbReference>
<evidence type="ECO:0000313" key="5">
    <source>
        <dbReference type="EMBL" id="NBD26243.1"/>
    </source>
</evidence>
<gene>
    <name evidence="5" type="ORF">GT019_20395</name>
</gene>
<dbReference type="Pfam" id="PF06725">
    <property type="entry name" value="3D"/>
    <property type="match status" value="1"/>
</dbReference>
<evidence type="ECO:0000256" key="2">
    <source>
        <dbReference type="SAM" id="MobiDB-lite"/>
    </source>
</evidence>
<proteinExistence type="predicted"/>
<sequence>MNIHWKKGVVAAALSLVILAQSAAAAHAEAKYKAKDDDTFWKISSQFGVSVDLLQQANPFVDAANIYEGLMLVIPATATAKSTTPVKATKLAADKQAVKPAAKKTAEAPKAAAKKVAPAKKAAPAKKVAPAKKAAPKKAATTSKARKTTAQKPQADRVTVNGKSYVYTDVVQAKASAYTAAASENGWGAVDYFGNPLKLGTIAVDPDVIPMGSKLYITGYDHNGLPSGGMMAVASDQGSAISGNRIDIFVPQSQQQASNFGFQSVKVFVLDK</sequence>
<feature type="signal peptide" evidence="3">
    <location>
        <begin position="1"/>
        <end position="25"/>
    </location>
</feature>
<dbReference type="InterPro" id="IPR036908">
    <property type="entry name" value="RlpA-like_sf"/>
</dbReference>